<accession>A0A8J8SYC2</accession>
<keyword evidence="1" id="KW-1133">Transmembrane helix</keyword>
<evidence type="ECO:0000313" key="3">
    <source>
        <dbReference type="Proteomes" id="UP000785679"/>
    </source>
</evidence>
<keyword evidence="1" id="KW-0812">Transmembrane</keyword>
<feature type="transmembrane region" description="Helical" evidence="1">
    <location>
        <begin position="28"/>
        <end position="54"/>
    </location>
</feature>
<dbReference type="AlphaFoldDB" id="A0A8J8SYC2"/>
<proteinExistence type="predicted"/>
<name>A0A8J8SYC2_HALGN</name>
<protein>
    <submittedName>
        <fullName evidence="2">Uncharacterized protein</fullName>
    </submittedName>
</protein>
<comment type="caution">
    <text evidence="2">The sequence shown here is derived from an EMBL/GenBank/DDBJ whole genome shotgun (WGS) entry which is preliminary data.</text>
</comment>
<keyword evidence="1" id="KW-0472">Membrane</keyword>
<evidence type="ECO:0000256" key="1">
    <source>
        <dbReference type="SAM" id="Phobius"/>
    </source>
</evidence>
<organism evidence="2 3">
    <name type="scientific">Halteria grandinella</name>
    <dbReference type="NCBI Taxonomy" id="5974"/>
    <lineage>
        <taxon>Eukaryota</taxon>
        <taxon>Sar</taxon>
        <taxon>Alveolata</taxon>
        <taxon>Ciliophora</taxon>
        <taxon>Intramacronucleata</taxon>
        <taxon>Spirotrichea</taxon>
        <taxon>Stichotrichia</taxon>
        <taxon>Sporadotrichida</taxon>
        <taxon>Halteriidae</taxon>
        <taxon>Halteria</taxon>
    </lineage>
</organism>
<evidence type="ECO:0000313" key="2">
    <source>
        <dbReference type="EMBL" id="TNV75140.1"/>
    </source>
</evidence>
<dbReference type="Proteomes" id="UP000785679">
    <property type="component" value="Unassembled WGS sequence"/>
</dbReference>
<sequence length="121" mass="13907">MQNFTLPPSLLSNTSHSTHDYPQDTMNFVSLTLILSIAVPSLVFLFTLILSLMLCCEKLKNKRHVSQEPKIHPEQFTEHALMTERETVSNFGMEGFSRTMPYGQGMVRLKRKVSDFISERE</sequence>
<gene>
    <name evidence="2" type="ORF">FGO68_gene16684</name>
</gene>
<reference evidence="2" key="1">
    <citation type="submission" date="2019-06" db="EMBL/GenBank/DDBJ databases">
        <authorList>
            <person name="Zheng W."/>
        </authorList>
    </citation>
    <scope>NUCLEOTIDE SEQUENCE</scope>
    <source>
        <strain evidence="2">QDHG01</strain>
    </source>
</reference>
<dbReference type="EMBL" id="RRYP01016351">
    <property type="protein sequence ID" value="TNV75140.1"/>
    <property type="molecule type" value="Genomic_DNA"/>
</dbReference>
<keyword evidence="3" id="KW-1185">Reference proteome</keyword>